<proteinExistence type="predicted"/>
<gene>
    <name evidence="2" type="ORF">BROFUL_00458</name>
</gene>
<evidence type="ECO:0000256" key="1">
    <source>
        <dbReference type="SAM" id="Phobius"/>
    </source>
</evidence>
<dbReference type="AlphaFoldDB" id="A0A0M2UY85"/>
<protein>
    <submittedName>
        <fullName evidence="2">Uncharacterized protein</fullName>
    </submittedName>
</protein>
<name>A0A0M2UY85_9BACT</name>
<accession>A0A0M2UY85</accession>
<feature type="transmembrane region" description="Helical" evidence="1">
    <location>
        <begin position="51"/>
        <end position="72"/>
    </location>
</feature>
<evidence type="ECO:0000313" key="2">
    <source>
        <dbReference type="EMBL" id="KKO20817.1"/>
    </source>
</evidence>
<keyword evidence="1" id="KW-1133">Transmembrane helix</keyword>
<keyword evidence="3" id="KW-1185">Reference proteome</keyword>
<keyword evidence="1" id="KW-0472">Membrane</keyword>
<comment type="caution">
    <text evidence="2">The sequence shown here is derived from an EMBL/GenBank/DDBJ whole genome shotgun (WGS) entry which is preliminary data.</text>
</comment>
<keyword evidence="1" id="KW-0812">Transmembrane</keyword>
<dbReference type="EMBL" id="LAQJ01000060">
    <property type="protein sequence ID" value="KKO20817.1"/>
    <property type="molecule type" value="Genomic_DNA"/>
</dbReference>
<reference evidence="2 3" key="1">
    <citation type="journal article" date="2013" name="BMC Microbiol.">
        <title>Identification of the type II cytochrome c maturation pathway in anammox bacteria by comparative genomics.</title>
        <authorList>
            <person name="Ferousi C."/>
            <person name="Speth D.R."/>
            <person name="Reimann J."/>
            <person name="Op den Camp H.J."/>
            <person name="Allen J.W."/>
            <person name="Keltjens J.T."/>
            <person name="Jetten M.S."/>
        </authorList>
    </citation>
    <scope>NUCLEOTIDE SEQUENCE [LARGE SCALE GENOMIC DNA]</scope>
    <source>
        <strain evidence="2">RU1</strain>
    </source>
</reference>
<evidence type="ECO:0000313" key="3">
    <source>
        <dbReference type="Proteomes" id="UP000034954"/>
    </source>
</evidence>
<organism evidence="2 3">
    <name type="scientific">Candidatus Brocadia fulgida</name>
    <dbReference type="NCBI Taxonomy" id="380242"/>
    <lineage>
        <taxon>Bacteria</taxon>
        <taxon>Pseudomonadati</taxon>
        <taxon>Planctomycetota</taxon>
        <taxon>Candidatus Brocadiia</taxon>
        <taxon>Candidatus Brocadiales</taxon>
        <taxon>Candidatus Brocadiaceae</taxon>
        <taxon>Candidatus Brocadia</taxon>
    </lineage>
</organism>
<dbReference type="Proteomes" id="UP000034954">
    <property type="component" value="Unassembled WGS sequence"/>
</dbReference>
<sequence>MRDLPADAFATAAKRLSVSEERYQILYEEFCSTFRAGQRVFILKITNGQRFLFVPYILFPITIGLGMLLIVFCANAVSGPERATNLVSPPGAGTTLHAAPEEPLPPETVQHMLREKGLFDSRRNPAGHGISHKYELQKNGRIVYDHASG</sequence>